<keyword evidence="6" id="KW-1185">Reference proteome</keyword>
<evidence type="ECO:0000313" key="5">
    <source>
        <dbReference type="EMBL" id="RUT45456.1"/>
    </source>
</evidence>
<protein>
    <recommendedName>
        <fullName evidence="4">CHY-type domain-containing protein</fullName>
    </recommendedName>
</protein>
<dbReference type="Pfam" id="PF05495">
    <property type="entry name" value="zf-CHY"/>
    <property type="match status" value="1"/>
</dbReference>
<dbReference type="Proteomes" id="UP000279446">
    <property type="component" value="Unassembled WGS sequence"/>
</dbReference>
<gene>
    <name evidence="5" type="ORF">EJP82_14245</name>
</gene>
<proteinExistence type="predicted"/>
<dbReference type="PIRSF" id="PIRSF017292">
    <property type="entry name" value="UCP017292_Znf_CHY"/>
    <property type="match status" value="1"/>
</dbReference>
<keyword evidence="1" id="KW-0479">Metal-binding</keyword>
<dbReference type="AlphaFoldDB" id="A0A3S1BMX8"/>
<dbReference type="PANTHER" id="PTHR28082:SF1">
    <property type="entry name" value="HELPER OF TIM PROTEIN 13"/>
    <property type="match status" value="1"/>
</dbReference>
<evidence type="ECO:0000313" key="6">
    <source>
        <dbReference type="Proteomes" id="UP000279446"/>
    </source>
</evidence>
<dbReference type="RefSeq" id="WP_127192730.1">
    <property type="nucleotide sequence ID" value="NZ_RZNY01000011.1"/>
</dbReference>
<accession>A0A3S1BMX8</accession>
<feature type="domain" description="CHY-type" evidence="4">
    <location>
        <begin position="7"/>
        <end position="87"/>
    </location>
</feature>
<dbReference type="InterPro" id="IPR008913">
    <property type="entry name" value="Znf_CHY"/>
</dbReference>
<dbReference type="InterPro" id="IPR052604">
    <property type="entry name" value="Mito_Tim_assembly_helper"/>
</dbReference>
<evidence type="ECO:0000259" key="4">
    <source>
        <dbReference type="PROSITE" id="PS51266"/>
    </source>
</evidence>
<dbReference type="PANTHER" id="PTHR28082">
    <property type="entry name" value="ZINC FINGER PROTEIN"/>
    <property type="match status" value="1"/>
</dbReference>
<organism evidence="5 6">
    <name type="scientific">Paenibacillus anaericanus</name>
    <dbReference type="NCBI Taxonomy" id="170367"/>
    <lineage>
        <taxon>Bacteria</taxon>
        <taxon>Bacillati</taxon>
        <taxon>Bacillota</taxon>
        <taxon>Bacilli</taxon>
        <taxon>Bacillales</taxon>
        <taxon>Paenibacillaceae</taxon>
        <taxon>Paenibacillus</taxon>
    </lineage>
</organism>
<name>A0A3S1BMX8_9BACL</name>
<dbReference type="InterPro" id="IPR037274">
    <property type="entry name" value="Znf_CHY_sf"/>
</dbReference>
<sequence>MDIFGSVVDNQTRCVHYHTGKDIIAIKFKCCNRYYPCYKCHEEHADHCIERWTQDQFDELAILCGNCHKELTIHEYMNTTSCYHCRAIFNERCANHYPIYFEPSTDKENRER</sequence>
<evidence type="ECO:0000256" key="3">
    <source>
        <dbReference type="ARBA" id="ARBA00022833"/>
    </source>
</evidence>
<evidence type="ECO:0000256" key="2">
    <source>
        <dbReference type="ARBA" id="ARBA00022771"/>
    </source>
</evidence>
<keyword evidence="3" id="KW-0862">Zinc</keyword>
<dbReference type="InterPro" id="IPR016694">
    <property type="entry name" value="UCP017292"/>
</dbReference>
<keyword evidence="2" id="KW-0863">Zinc-finger</keyword>
<dbReference type="EMBL" id="RZNY01000011">
    <property type="protein sequence ID" value="RUT45456.1"/>
    <property type="molecule type" value="Genomic_DNA"/>
</dbReference>
<dbReference type="OrthoDB" id="882119at2"/>
<evidence type="ECO:0000256" key="1">
    <source>
        <dbReference type="ARBA" id="ARBA00022723"/>
    </source>
</evidence>
<dbReference type="PROSITE" id="PS51266">
    <property type="entry name" value="ZF_CHY"/>
    <property type="match status" value="1"/>
</dbReference>
<reference evidence="5 6" key="1">
    <citation type="submission" date="2018-12" db="EMBL/GenBank/DDBJ databases">
        <authorList>
            <person name="Sun L."/>
            <person name="Chen Z."/>
        </authorList>
    </citation>
    <scope>NUCLEOTIDE SEQUENCE [LARGE SCALE GENOMIC DNA]</scope>
    <source>
        <strain evidence="5 6">DSM 15890</strain>
    </source>
</reference>
<dbReference type="GO" id="GO:0045041">
    <property type="term" value="P:protein import into mitochondrial intermembrane space"/>
    <property type="evidence" value="ECO:0007669"/>
    <property type="project" value="TreeGrafter"/>
</dbReference>
<comment type="caution">
    <text evidence="5">The sequence shown here is derived from an EMBL/GenBank/DDBJ whole genome shotgun (WGS) entry which is preliminary data.</text>
</comment>
<dbReference type="GO" id="GO:0008270">
    <property type="term" value="F:zinc ion binding"/>
    <property type="evidence" value="ECO:0007669"/>
    <property type="project" value="UniProtKB-KW"/>
</dbReference>
<dbReference type="SUPFAM" id="SSF161219">
    <property type="entry name" value="CHY zinc finger-like"/>
    <property type="match status" value="1"/>
</dbReference>